<dbReference type="Proteomes" id="UP001152766">
    <property type="component" value="Unassembled WGS sequence"/>
</dbReference>
<dbReference type="AlphaFoldDB" id="A0A9X4R3R9"/>
<evidence type="ECO:0000256" key="1">
    <source>
        <dbReference type="ARBA" id="ARBA00005564"/>
    </source>
</evidence>
<accession>A0A9X4R3R9</accession>
<keyword evidence="2" id="KW-0313">Glucose metabolism</keyword>
<feature type="chain" id="PRO_5040742283" evidence="4">
    <location>
        <begin position="20"/>
        <end position="371"/>
    </location>
</feature>
<sequence length="371" mass="39035">MQRRHLLGLCAAALMPATAAPPLPPRFLHVGSYAPLGQGLYGFAIAADGSLRPLGLTPNANSPSWLVAGGQRVYAAEEGGDHIAVYAPDGTGALRLLQRQPSGGQGPVHLSLAAGRLWAAHYGDARFAALPLLDDGRLGPAESWPGCGGTDRGPGPQQAPSGPPGSQARSGHDAPHAHMIQASPDGRWLLGTDLGSDRLLAWPLAAGTPQAAARELALSPGSGPRHFAFHAEDPRWVYVLQEESSTLSTVELTEDGPRLRGEISVLPAGFAGTSYASDLIVAPDGRHLYALNRLHDSLAVLALARPAAPRLLDHHWVHGSYPRSACRVGQHLYVCNQRSDQLSHFDLSRPEAPRFTGRQTSVPSPAGACAL</sequence>
<comment type="similarity">
    <text evidence="1">Belongs to the cycloisomerase 2 family.</text>
</comment>
<evidence type="ECO:0000256" key="3">
    <source>
        <dbReference type="SAM" id="MobiDB-lite"/>
    </source>
</evidence>
<reference evidence="5" key="1">
    <citation type="submission" date="2019-02" db="EMBL/GenBank/DDBJ databases">
        <title>Draft genome of the type strain Pelomonas aquatica CCUG 52575T.</title>
        <authorList>
            <person name="Gomila M."/>
            <person name="Lalucat J."/>
        </authorList>
    </citation>
    <scope>NUCLEOTIDE SEQUENCE</scope>
    <source>
        <strain evidence="5">CCUG 52575</strain>
    </source>
</reference>
<dbReference type="InterPro" id="IPR019405">
    <property type="entry name" value="Lactonase_7-beta_prop"/>
</dbReference>
<name>A0A9X4R3R9_9BURK</name>
<keyword evidence="2" id="KW-0119">Carbohydrate metabolism</keyword>
<comment type="caution">
    <text evidence="5">The sequence shown here is derived from an EMBL/GenBank/DDBJ whole genome shotgun (WGS) entry which is preliminary data.</text>
</comment>
<keyword evidence="4" id="KW-0732">Signal</keyword>
<dbReference type="GO" id="GO:0006006">
    <property type="term" value="P:glucose metabolic process"/>
    <property type="evidence" value="ECO:0007669"/>
    <property type="project" value="UniProtKB-KW"/>
</dbReference>
<evidence type="ECO:0000313" key="5">
    <source>
        <dbReference type="EMBL" id="MDG0861750.1"/>
    </source>
</evidence>
<dbReference type="SUPFAM" id="SSF51004">
    <property type="entry name" value="C-terminal (heme d1) domain of cytochrome cd1-nitrite reductase"/>
    <property type="match status" value="1"/>
</dbReference>
<dbReference type="PANTHER" id="PTHR30344">
    <property type="entry name" value="6-PHOSPHOGLUCONOLACTONASE-RELATED"/>
    <property type="match status" value="1"/>
</dbReference>
<organism evidence="5 6">
    <name type="scientific">Pelomonas aquatica</name>
    <dbReference type="NCBI Taxonomy" id="431058"/>
    <lineage>
        <taxon>Bacteria</taxon>
        <taxon>Pseudomonadati</taxon>
        <taxon>Pseudomonadota</taxon>
        <taxon>Betaproteobacteria</taxon>
        <taxon>Burkholderiales</taxon>
        <taxon>Sphaerotilaceae</taxon>
        <taxon>Roseateles</taxon>
    </lineage>
</organism>
<evidence type="ECO:0000313" key="6">
    <source>
        <dbReference type="Proteomes" id="UP001152766"/>
    </source>
</evidence>
<dbReference type="InterPro" id="IPR011048">
    <property type="entry name" value="Haem_d1_sf"/>
</dbReference>
<dbReference type="GO" id="GO:0005829">
    <property type="term" value="C:cytosol"/>
    <property type="evidence" value="ECO:0007669"/>
    <property type="project" value="TreeGrafter"/>
</dbReference>
<dbReference type="PANTHER" id="PTHR30344:SF1">
    <property type="entry name" value="6-PHOSPHOGLUCONOLACTONASE"/>
    <property type="match status" value="1"/>
</dbReference>
<dbReference type="Gene3D" id="2.130.10.10">
    <property type="entry name" value="YVTN repeat-like/Quinoprotein amine dehydrogenase"/>
    <property type="match status" value="1"/>
</dbReference>
<dbReference type="GO" id="GO:0017057">
    <property type="term" value="F:6-phosphogluconolactonase activity"/>
    <property type="evidence" value="ECO:0007669"/>
    <property type="project" value="TreeGrafter"/>
</dbReference>
<dbReference type="InterPro" id="IPR015943">
    <property type="entry name" value="WD40/YVTN_repeat-like_dom_sf"/>
</dbReference>
<dbReference type="EMBL" id="SGUG01000005">
    <property type="protein sequence ID" value="MDG0861750.1"/>
    <property type="molecule type" value="Genomic_DNA"/>
</dbReference>
<dbReference type="InterPro" id="IPR050282">
    <property type="entry name" value="Cycloisomerase_2"/>
</dbReference>
<dbReference type="Pfam" id="PF10282">
    <property type="entry name" value="Lactonase"/>
    <property type="match status" value="1"/>
</dbReference>
<evidence type="ECO:0000256" key="2">
    <source>
        <dbReference type="ARBA" id="ARBA00022526"/>
    </source>
</evidence>
<feature type="compositionally biased region" description="Low complexity" evidence="3">
    <location>
        <begin position="153"/>
        <end position="168"/>
    </location>
</feature>
<evidence type="ECO:0000256" key="4">
    <source>
        <dbReference type="SAM" id="SignalP"/>
    </source>
</evidence>
<feature type="signal peptide" evidence="4">
    <location>
        <begin position="1"/>
        <end position="19"/>
    </location>
</feature>
<keyword evidence="6" id="KW-1185">Reference proteome</keyword>
<protein>
    <submittedName>
        <fullName evidence="5">Lactonase family protein</fullName>
    </submittedName>
</protein>
<dbReference type="RefSeq" id="WP_268151271.1">
    <property type="nucleotide sequence ID" value="NZ_JAPPUW010000011.1"/>
</dbReference>
<gene>
    <name evidence="5" type="ORF">EXJ73_04585</name>
</gene>
<proteinExistence type="inferred from homology"/>
<feature type="region of interest" description="Disordered" evidence="3">
    <location>
        <begin position="141"/>
        <end position="179"/>
    </location>
</feature>